<evidence type="ECO:0000313" key="2">
    <source>
        <dbReference type="EMBL" id="BDQ32912.1"/>
    </source>
</evidence>
<dbReference type="PANTHER" id="PTHR43267">
    <property type="entry name" value="TRNA THREONYLCARBAMOYLADENOSINE DEHYDRATASE"/>
    <property type="match status" value="1"/>
</dbReference>
<dbReference type="InterPro" id="IPR045886">
    <property type="entry name" value="ThiF/MoeB/HesA"/>
</dbReference>
<dbReference type="EMBL" id="AP026708">
    <property type="protein sequence ID" value="BDQ32912.1"/>
    <property type="molecule type" value="Genomic_DNA"/>
</dbReference>
<feature type="domain" description="THIF-type NAD/FAD binding fold" evidence="1">
    <location>
        <begin position="61"/>
        <end position="277"/>
    </location>
</feature>
<dbReference type="CDD" id="cd00757">
    <property type="entry name" value="ThiF_MoeB_HesA_family"/>
    <property type="match status" value="1"/>
</dbReference>
<dbReference type="RefSeq" id="WP_264982971.1">
    <property type="nucleotide sequence ID" value="NZ_AP026708.1"/>
</dbReference>
<keyword evidence="3" id="KW-1185">Reference proteome</keyword>
<dbReference type="Proteomes" id="UP001061361">
    <property type="component" value="Chromosome"/>
</dbReference>
<organism evidence="2 3">
    <name type="scientific">Pseudodesulfovibrio portus</name>
    <dbReference type="NCBI Taxonomy" id="231439"/>
    <lineage>
        <taxon>Bacteria</taxon>
        <taxon>Pseudomonadati</taxon>
        <taxon>Thermodesulfobacteriota</taxon>
        <taxon>Desulfovibrionia</taxon>
        <taxon>Desulfovibrionales</taxon>
        <taxon>Desulfovibrionaceae</taxon>
    </lineage>
</organism>
<accession>A0ABM8AND0</accession>
<sequence>MATLADEVRTLSGRATLPWGDDGGVLSMDAVRKLARQHGVSGRIVEIEALKQGVSPLRYLRNQQAISGSEQIRLLESRVGQVGLGGLGGTLLEQFLRAGVGTVRCADGDAFEESNLNRQALSSPDNLGQTKADAARERAMAINPSVDMEPVETFLTPDTLPEFLNGCDVAVDALGGLETRLHLQQAAAEAGLPLVTGALAGWSGYVGVVMPGDTGPADIMGRDNGAEETLGCPAPSVAFFASLMATETLKLITIGRSPLAGKMLVVDMQTMTFETVIIGKSVSYP</sequence>
<dbReference type="SUPFAM" id="SSF69572">
    <property type="entry name" value="Activating enzymes of the ubiquitin-like proteins"/>
    <property type="match status" value="1"/>
</dbReference>
<dbReference type="PANTHER" id="PTHR43267:SF1">
    <property type="entry name" value="TRNA THREONYLCARBAMOYLADENOSINE DEHYDRATASE"/>
    <property type="match status" value="1"/>
</dbReference>
<evidence type="ECO:0000259" key="1">
    <source>
        <dbReference type="Pfam" id="PF00899"/>
    </source>
</evidence>
<dbReference type="Pfam" id="PF00899">
    <property type="entry name" value="ThiF"/>
    <property type="match status" value="1"/>
</dbReference>
<gene>
    <name evidence="2" type="ORF">JCM14722_04540</name>
</gene>
<evidence type="ECO:0000313" key="3">
    <source>
        <dbReference type="Proteomes" id="UP001061361"/>
    </source>
</evidence>
<dbReference type="InterPro" id="IPR035985">
    <property type="entry name" value="Ubiquitin-activating_enz"/>
</dbReference>
<protein>
    <submittedName>
        <fullName evidence="2">Thiazole biosynthesis protein ThiF</fullName>
    </submittedName>
</protein>
<name>A0ABM8AND0_9BACT</name>
<dbReference type="InterPro" id="IPR000594">
    <property type="entry name" value="ThiF_NAD_FAD-bd"/>
</dbReference>
<proteinExistence type="predicted"/>
<reference evidence="2" key="1">
    <citation type="submission" date="2022-08" db="EMBL/GenBank/DDBJ databases">
        <title>Genome Sequence of the sulphate-reducing bacterium, Pseudodesulfovibrio portus JCM14722.</title>
        <authorList>
            <person name="Kondo R."/>
            <person name="Kataoka T."/>
        </authorList>
    </citation>
    <scope>NUCLEOTIDE SEQUENCE</scope>
    <source>
        <strain evidence="2">JCM 14722</strain>
    </source>
</reference>
<dbReference type="Gene3D" id="3.40.50.720">
    <property type="entry name" value="NAD(P)-binding Rossmann-like Domain"/>
    <property type="match status" value="1"/>
</dbReference>